<reference evidence="1" key="1">
    <citation type="submission" date="2021-06" db="EMBL/GenBank/DDBJ databases">
        <authorList>
            <person name="Kallberg Y."/>
            <person name="Tangrot J."/>
            <person name="Rosling A."/>
        </authorList>
    </citation>
    <scope>NUCLEOTIDE SEQUENCE</scope>
    <source>
        <strain evidence="1">BR232B</strain>
    </source>
</reference>
<keyword evidence="2" id="KW-1185">Reference proteome</keyword>
<name>A0A9N9D891_9GLOM</name>
<dbReference type="OrthoDB" id="10551735at2759"/>
<dbReference type="AlphaFoldDB" id="A0A9N9D891"/>
<protein>
    <submittedName>
        <fullName evidence="1">11441_t:CDS:1</fullName>
    </submittedName>
</protein>
<dbReference type="Proteomes" id="UP000789739">
    <property type="component" value="Unassembled WGS sequence"/>
</dbReference>
<accession>A0A9N9D891</accession>
<sequence>MNDKYPEQSEVEWTLLSLLNNKQTNQCQQPEKIIEASSTSMEPISILEHMKIWEESFLFSQPPNINTNSNTADTIISSKEKTTEESNAYYTKDKVDDWKTRHFEEWIGRSISANMEYYATRPDLPRHELIPFIPFLDADNFRHGEFARWIMGLEFVTLVRTNPAYRNTINTDSYLLEASPCEPRVRREVAAIIQGKSPIINYECLTIPTGSGNIEDVRRMVEGSGEDPIESLIAVDPAS</sequence>
<dbReference type="EMBL" id="CAJVPI010001880">
    <property type="protein sequence ID" value="CAG8629679.1"/>
    <property type="molecule type" value="Genomic_DNA"/>
</dbReference>
<proteinExistence type="predicted"/>
<organism evidence="1 2">
    <name type="scientific">Paraglomus brasilianum</name>
    <dbReference type="NCBI Taxonomy" id="144538"/>
    <lineage>
        <taxon>Eukaryota</taxon>
        <taxon>Fungi</taxon>
        <taxon>Fungi incertae sedis</taxon>
        <taxon>Mucoromycota</taxon>
        <taxon>Glomeromycotina</taxon>
        <taxon>Glomeromycetes</taxon>
        <taxon>Paraglomerales</taxon>
        <taxon>Paraglomeraceae</taxon>
        <taxon>Paraglomus</taxon>
    </lineage>
</organism>
<comment type="caution">
    <text evidence="1">The sequence shown here is derived from an EMBL/GenBank/DDBJ whole genome shotgun (WGS) entry which is preliminary data.</text>
</comment>
<evidence type="ECO:0000313" key="2">
    <source>
        <dbReference type="Proteomes" id="UP000789739"/>
    </source>
</evidence>
<evidence type="ECO:0000313" key="1">
    <source>
        <dbReference type="EMBL" id="CAG8629679.1"/>
    </source>
</evidence>
<gene>
    <name evidence="1" type="ORF">PBRASI_LOCUS9179</name>
</gene>